<evidence type="ECO:0000256" key="2">
    <source>
        <dbReference type="SAM" id="SignalP"/>
    </source>
</evidence>
<comment type="caution">
    <text evidence="3">The sequence shown here is derived from an EMBL/GenBank/DDBJ whole genome shotgun (WGS) entry which is preliminary data.</text>
</comment>
<keyword evidence="1" id="KW-0812">Transmembrane</keyword>
<evidence type="ECO:0000256" key="1">
    <source>
        <dbReference type="SAM" id="Phobius"/>
    </source>
</evidence>
<evidence type="ECO:0000313" key="4">
    <source>
        <dbReference type="Proteomes" id="UP001597135"/>
    </source>
</evidence>
<gene>
    <name evidence="3" type="ORF">ACFQ4E_19960</name>
</gene>
<proteinExistence type="predicted"/>
<keyword evidence="4" id="KW-1185">Reference proteome</keyword>
<feature type="signal peptide" evidence="2">
    <location>
        <begin position="1"/>
        <end position="19"/>
    </location>
</feature>
<feature type="chain" id="PRO_5046872985" evidence="2">
    <location>
        <begin position="20"/>
        <end position="84"/>
    </location>
</feature>
<protein>
    <submittedName>
        <fullName evidence="3">DUF2484 family protein</fullName>
    </submittedName>
</protein>
<keyword evidence="1" id="KW-1133">Transmembrane helix</keyword>
<dbReference type="Proteomes" id="UP001597135">
    <property type="component" value="Unassembled WGS sequence"/>
</dbReference>
<feature type="transmembrane region" description="Helical" evidence="1">
    <location>
        <begin position="43"/>
        <end position="64"/>
    </location>
</feature>
<keyword evidence="2" id="KW-0732">Signal</keyword>
<evidence type="ECO:0000313" key="3">
    <source>
        <dbReference type="EMBL" id="MFD1344714.1"/>
    </source>
</evidence>
<organism evidence="3 4">
    <name type="scientific">Litorisediminicola beolgyonensis</name>
    <dbReference type="NCBI Taxonomy" id="1173614"/>
    <lineage>
        <taxon>Bacteria</taxon>
        <taxon>Pseudomonadati</taxon>
        <taxon>Pseudomonadota</taxon>
        <taxon>Alphaproteobacteria</taxon>
        <taxon>Rhodobacterales</taxon>
        <taxon>Paracoccaceae</taxon>
        <taxon>Litorisediminicola</taxon>
    </lineage>
</organism>
<dbReference type="InterPro" id="IPR018919">
    <property type="entry name" value="DUF2484"/>
</dbReference>
<name>A0ABW3ZNY4_9RHOB</name>
<dbReference type="EMBL" id="JBHTMU010000065">
    <property type="protein sequence ID" value="MFD1344714.1"/>
    <property type="molecule type" value="Genomic_DNA"/>
</dbReference>
<reference evidence="4" key="1">
    <citation type="journal article" date="2019" name="Int. J. Syst. Evol. Microbiol.">
        <title>The Global Catalogue of Microorganisms (GCM) 10K type strain sequencing project: providing services to taxonomists for standard genome sequencing and annotation.</title>
        <authorList>
            <consortium name="The Broad Institute Genomics Platform"/>
            <consortium name="The Broad Institute Genome Sequencing Center for Infectious Disease"/>
            <person name="Wu L."/>
            <person name="Ma J."/>
        </authorList>
    </citation>
    <scope>NUCLEOTIDE SEQUENCE [LARGE SCALE GENOMIC DNA]</scope>
    <source>
        <strain evidence="4">CCUG 62953</strain>
    </source>
</reference>
<dbReference type="RefSeq" id="WP_386806291.1">
    <property type="nucleotide sequence ID" value="NZ_JBHTMU010000065.1"/>
</dbReference>
<keyword evidence="1" id="KW-0472">Membrane</keyword>
<sequence>MSAALVAACLWAVAATVTACLPMRAQYTPGLTLLILAPGLLVWIGWAHGWGWTLAAALAVLSMFRNPLRYFWARARGERPEIPR</sequence>
<dbReference type="Pfam" id="PF10658">
    <property type="entry name" value="DUF2484"/>
    <property type="match status" value="1"/>
</dbReference>
<accession>A0ABW3ZNY4</accession>